<accession>A0A8R1EMJ5</accession>
<protein>
    <submittedName>
        <fullName evidence="1">Uncharacterized protein</fullName>
    </submittedName>
</protein>
<reference evidence="1" key="2">
    <citation type="submission" date="2022-06" db="UniProtKB">
        <authorList>
            <consortium name="EnsemblMetazoa"/>
        </authorList>
    </citation>
    <scope>IDENTIFICATION</scope>
    <source>
        <strain evidence="1">DF5081</strain>
    </source>
</reference>
<dbReference type="Proteomes" id="UP000005237">
    <property type="component" value="Unassembled WGS sequence"/>
</dbReference>
<organism evidence="1 2">
    <name type="scientific">Caenorhabditis japonica</name>
    <dbReference type="NCBI Taxonomy" id="281687"/>
    <lineage>
        <taxon>Eukaryota</taxon>
        <taxon>Metazoa</taxon>
        <taxon>Ecdysozoa</taxon>
        <taxon>Nematoda</taxon>
        <taxon>Chromadorea</taxon>
        <taxon>Rhabditida</taxon>
        <taxon>Rhabditina</taxon>
        <taxon>Rhabditomorpha</taxon>
        <taxon>Rhabditoidea</taxon>
        <taxon>Rhabditidae</taxon>
        <taxon>Peloderinae</taxon>
        <taxon>Caenorhabditis</taxon>
    </lineage>
</organism>
<evidence type="ECO:0000313" key="1">
    <source>
        <dbReference type="EnsemblMetazoa" id="CJA38723.1"/>
    </source>
</evidence>
<name>A0A8R1EMJ5_CAEJA</name>
<keyword evidence="2" id="KW-1185">Reference proteome</keyword>
<dbReference type="AlphaFoldDB" id="A0A8R1EMJ5"/>
<evidence type="ECO:0000313" key="2">
    <source>
        <dbReference type="Proteomes" id="UP000005237"/>
    </source>
</evidence>
<reference evidence="2" key="1">
    <citation type="submission" date="2010-08" db="EMBL/GenBank/DDBJ databases">
        <authorList>
            <consortium name="Caenorhabditis japonica Sequencing Consortium"/>
            <person name="Wilson R.K."/>
        </authorList>
    </citation>
    <scope>NUCLEOTIDE SEQUENCE [LARGE SCALE GENOMIC DNA]</scope>
    <source>
        <strain evidence="2">DF5081</strain>
    </source>
</reference>
<sequence length="71" mass="7791">MNTAPDVVESSECCSVFSVKFRLQLLIFVERATEVDILFDIFEADGGVVMRDVDDASVGKSITHSFGFVTV</sequence>
<proteinExistence type="predicted"/>
<dbReference type="EnsemblMetazoa" id="CJA38723.1">
    <property type="protein sequence ID" value="CJA38723.1"/>
    <property type="gene ID" value="WBGene00214570"/>
</dbReference>